<dbReference type="Pfam" id="PF00107">
    <property type="entry name" value="ADH_zinc_N"/>
    <property type="match status" value="1"/>
</dbReference>
<comment type="similarity">
    <text evidence="2 7">Belongs to the zinc-containing alcohol dehydrogenase family.</text>
</comment>
<dbReference type="SUPFAM" id="SSF50129">
    <property type="entry name" value="GroES-like"/>
    <property type="match status" value="1"/>
</dbReference>
<evidence type="ECO:0000256" key="1">
    <source>
        <dbReference type="ARBA" id="ARBA00001947"/>
    </source>
</evidence>
<dbReference type="InterPro" id="IPR036291">
    <property type="entry name" value="NAD(P)-bd_dom_sf"/>
</dbReference>
<keyword evidence="6" id="KW-0520">NAD</keyword>
<dbReference type="GO" id="GO:0008270">
    <property type="term" value="F:zinc ion binding"/>
    <property type="evidence" value="ECO:0007669"/>
    <property type="project" value="InterPro"/>
</dbReference>
<dbReference type="GO" id="GO:0004022">
    <property type="term" value="F:alcohol dehydrogenase (NAD+) activity"/>
    <property type="evidence" value="ECO:0007669"/>
    <property type="project" value="TreeGrafter"/>
</dbReference>
<dbReference type="KEGG" id="buo:BRPE64_CCDS07890"/>
<proteinExistence type="inferred from homology"/>
<keyword evidence="5" id="KW-0560">Oxidoreductase</keyword>
<dbReference type="PROSITE" id="PS00059">
    <property type="entry name" value="ADH_ZINC"/>
    <property type="match status" value="1"/>
</dbReference>
<reference evidence="9 10" key="2">
    <citation type="journal article" date="2018" name="Int. J. Syst. Evol. Microbiol.">
        <title>Burkholderia insecticola sp. nov., a gut symbiotic bacterium of the bean bug Riptortus pedestris.</title>
        <authorList>
            <person name="Takeshita K."/>
            <person name="Tamaki H."/>
            <person name="Ohbayashi T."/>
            <person name="Meng X.-Y."/>
            <person name="Sone T."/>
            <person name="Mitani Y."/>
            <person name="Peeters C."/>
            <person name="Kikuchi Y."/>
            <person name="Vandamme P."/>
        </authorList>
    </citation>
    <scope>NUCLEOTIDE SEQUENCE [LARGE SCALE GENOMIC DNA]</scope>
    <source>
        <strain evidence="9">RPE64</strain>
    </source>
</reference>
<evidence type="ECO:0000313" key="10">
    <source>
        <dbReference type="Proteomes" id="UP000013966"/>
    </source>
</evidence>
<keyword evidence="3 7" id="KW-0479">Metal-binding</keyword>
<dbReference type="Pfam" id="PF08240">
    <property type="entry name" value="ADH_N"/>
    <property type="match status" value="1"/>
</dbReference>
<evidence type="ECO:0000256" key="6">
    <source>
        <dbReference type="ARBA" id="ARBA00023027"/>
    </source>
</evidence>
<dbReference type="InterPro" id="IPR002328">
    <property type="entry name" value="ADH_Zn_CS"/>
</dbReference>
<sequence length="363" mass="38439">MWASRLCNPIVGILFWNSSTGASDMAKMKAVQVAEANGPLELVERDVPEPPEGHVLIKVQACGICHSDSLTKEGQWPGLQFPRVPGHEIAGVIEKLGAGVEEWQQGQRVGVGWHGGHCGHCEHCRHGDFVLCKTALIPGISYDGGYADYMVAPQEALARMPDDLSDVDAAPLLCAGITTFNALRNSGARAGDVVAILGIGGLGHLGVQFARKMGFVTVAIARGQDKAPLAKQLGAHHYIDSEAQDVAETLQALGGARVILATATSGRAMNATIGGLGLNGKLIMVGISQEPVEVPITQFIMRRNSVQGWPSGTAADSQETLAFSALSGVKPMIEEYPLSRAAEAYDRMMSGRARFRVVLTPGK</sequence>
<dbReference type="InterPro" id="IPR011032">
    <property type="entry name" value="GroES-like_sf"/>
</dbReference>
<dbReference type="PATRIC" id="fig|758793.3.peg.5094"/>
<dbReference type="SMART" id="SM00829">
    <property type="entry name" value="PKS_ER"/>
    <property type="match status" value="1"/>
</dbReference>
<dbReference type="InterPro" id="IPR020843">
    <property type="entry name" value="ER"/>
</dbReference>
<evidence type="ECO:0000259" key="8">
    <source>
        <dbReference type="SMART" id="SM00829"/>
    </source>
</evidence>
<dbReference type="EMBL" id="AP013060">
    <property type="protein sequence ID" value="BAN26872.1"/>
    <property type="molecule type" value="Genomic_DNA"/>
</dbReference>
<accession>R4X402</accession>
<dbReference type="InterPro" id="IPR013154">
    <property type="entry name" value="ADH-like_N"/>
</dbReference>
<dbReference type="PANTHER" id="PTHR42940">
    <property type="entry name" value="ALCOHOL DEHYDROGENASE 1-RELATED"/>
    <property type="match status" value="1"/>
</dbReference>
<evidence type="ECO:0000256" key="2">
    <source>
        <dbReference type="ARBA" id="ARBA00008072"/>
    </source>
</evidence>
<feature type="domain" description="Enoyl reductase (ER)" evidence="8">
    <location>
        <begin position="38"/>
        <end position="359"/>
    </location>
</feature>
<dbReference type="SUPFAM" id="SSF51735">
    <property type="entry name" value="NAD(P)-binding Rossmann-fold domains"/>
    <property type="match status" value="1"/>
</dbReference>
<keyword evidence="10" id="KW-1185">Reference proteome</keyword>
<evidence type="ECO:0000256" key="7">
    <source>
        <dbReference type="RuleBase" id="RU361277"/>
    </source>
</evidence>
<dbReference type="InterPro" id="IPR013149">
    <property type="entry name" value="ADH-like_C"/>
</dbReference>
<dbReference type="CDD" id="cd08296">
    <property type="entry name" value="CAD_like"/>
    <property type="match status" value="1"/>
</dbReference>
<dbReference type="FunFam" id="3.40.50.720:FF:000039">
    <property type="entry name" value="Alcohol dehydrogenase AdhP"/>
    <property type="match status" value="1"/>
</dbReference>
<protein>
    <submittedName>
        <fullName evidence="9">Zinc-containing alcohol dehydrogenase superfamily</fullName>
    </submittedName>
</protein>
<dbReference type="Gene3D" id="3.90.180.10">
    <property type="entry name" value="Medium-chain alcohol dehydrogenases, catalytic domain"/>
    <property type="match status" value="1"/>
</dbReference>
<evidence type="ECO:0000313" key="9">
    <source>
        <dbReference type="EMBL" id="BAN26872.1"/>
    </source>
</evidence>
<dbReference type="STRING" id="758793.BRPE64_CCDS07890"/>
<evidence type="ECO:0000256" key="5">
    <source>
        <dbReference type="ARBA" id="ARBA00023002"/>
    </source>
</evidence>
<evidence type="ECO:0000256" key="4">
    <source>
        <dbReference type="ARBA" id="ARBA00022833"/>
    </source>
</evidence>
<dbReference type="HOGENOM" id="CLU_026673_20_1_4"/>
<dbReference type="Proteomes" id="UP000013966">
    <property type="component" value="Chromosome 3"/>
</dbReference>
<gene>
    <name evidence="9" type="ORF">BRPE64_CCDS07890</name>
</gene>
<reference evidence="9 10" key="1">
    <citation type="journal article" date="2013" name="Genome Announc.">
        <title>Complete Genome Sequence of Burkholderia sp. Strain RPE64, Bacterial Symbiont of the Bean Bug Riptortus pedestris.</title>
        <authorList>
            <person name="Shibata T.F."/>
            <person name="Maeda T."/>
            <person name="Nikoh N."/>
            <person name="Yamaguchi K."/>
            <person name="Oshima K."/>
            <person name="Hattori M."/>
            <person name="Nishiyama T."/>
            <person name="Hasebe M."/>
            <person name="Fukatsu T."/>
            <person name="Kikuchi Y."/>
            <person name="Shigenobu S."/>
        </authorList>
    </citation>
    <scope>NUCLEOTIDE SEQUENCE [LARGE SCALE GENOMIC DNA]</scope>
</reference>
<dbReference type="GO" id="GO:0005737">
    <property type="term" value="C:cytoplasm"/>
    <property type="evidence" value="ECO:0007669"/>
    <property type="project" value="TreeGrafter"/>
</dbReference>
<name>R4X402_9BURK</name>
<comment type="cofactor">
    <cofactor evidence="1 7">
        <name>Zn(2+)</name>
        <dbReference type="ChEBI" id="CHEBI:29105"/>
    </cofactor>
</comment>
<dbReference type="Gene3D" id="3.40.50.720">
    <property type="entry name" value="NAD(P)-binding Rossmann-like Domain"/>
    <property type="match status" value="1"/>
</dbReference>
<organism evidence="9 10">
    <name type="scientific">Caballeronia insecticola</name>
    <dbReference type="NCBI Taxonomy" id="758793"/>
    <lineage>
        <taxon>Bacteria</taxon>
        <taxon>Pseudomonadati</taxon>
        <taxon>Pseudomonadota</taxon>
        <taxon>Betaproteobacteria</taxon>
        <taxon>Burkholderiales</taxon>
        <taxon>Burkholderiaceae</taxon>
        <taxon>Caballeronia</taxon>
    </lineage>
</organism>
<dbReference type="AlphaFoldDB" id="R4X402"/>
<dbReference type="PANTHER" id="PTHR42940:SF7">
    <property type="entry name" value="ALCOHOL DEHYDROGENASE-LIKE N-TERMINAL DOMAIN-CONTAINING PROTEIN"/>
    <property type="match status" value="1"/>
</dbReference>
<keyword evidence="4 7" id="KW-0862">Zinc</keyword>
<evidence type="ECO:0000256" key="3">
    <source>
        <dbReference type="ARBA" id="ARBA00022723"/>
    </source>
</evidence>